<accession>A0A485K9Z7</accession>
<sequence>MGAASSQVSRAGVPAAAAVAASAAPTKARKVFKTSLTREVLALKRQQTHVRAAGRPALAEMDSKVLHAAERFEDTVDKVEFLETDMTAFHETAAGRRAASDGPVRMPTDKTAAANSGTFVDTVPGRFTDRQFRELLRLHRESPDAWPDVKLAAHFQADLQLVRNIVTHCCPPKISPPTSTVTHPTGTWWTA</sequence>
<evidence type="ECO:0000313" key="3">
    <source>
        <dbReference type="Proteomes" id="UP000332933"/>
    </source>
</evidence>
<dbReference type="OrthoDB" id="65810at2759"/>
<dbReference type="EMBL" id="CAADRA010000637">
    <property type="protein sequence ID" value="VFT80739.1"/>
    <property type="molecule type" value="Genomic_DNA"/>
</dbReference>
<organism evidence="2 3">
    <name type="scientific">Aphanomyces stellatus</name>
    <dbReference type="NCBI Taxonomy" id="120398"/>
    <lineage>
        <taxon>Eukaryota</taxon>
        <taxon>Sar</taxon>
        <taxon>Stramenopiles</taxon>
        <taxon>Oomycota</taxon>
        <taxon>Saprolegniomycetes</taxon>
        <taxon>Saprolegniales</taxon>
        <taxon>Verrucalvaceae</taxon>
        <taxon>Aphanomyces</taxon>
    </lineage>
</organism>
<name>A0A485K9Z7_9STRA</name>
<protein>
    <submittedName>
        <fullName evidence="2">Aste57867_3578 protein</fullName>
    </submittedName>
</protein>
<reference evidence="2 3" key="1">
    <citation type="submission" date="2019-03" db="EMBL/GenBank/DDBJ databases">
        <authorList>
            <person name="Gaulin E."/>
            <person name="Dumas B."/>
        </authorList>
    </citation>
    <scope>NUCLEOTIDE SEQUENCE [LARGE SCALE GENOMIC DNA]</scope>
    <source>
        <strain evidence="2">CBS 568.67</strain>
    </source>
</reference>
<reference evidence="1" key="2">
    <citation type="submission" date="2019-06" db="EMBL/GenBank/DDBJ databases">
        <title>Genomics analysis of Aphanomyces spp. identifies a new class of oomycete effector associated with host adaptation.</title>
        <authorList>
            <person name="Gaulin E."/>
        </authorList>
    </citation>
    <scope>NUCLEOTIDE SEQUENCE</scope>
    <source>
        <strain evidence="1">CBS 578.67</strain>
    </source>
</reference>
<gene>
    <name evidence="2" type="primary">Aste57867_3578</name>
    <name evidence="1" type="ORF">As57867_003567</name>
    <name evidence="2" type="ORF">ASTE57867_3578</name>
</gene>
<proteinExistence type="predicted"/>
<dbReference type="Proteomes" id="UP000332933">
    <property type="component" value="Unassembled WGS sequence"/>
</dbReference>
<keyword evidence="3" id="KW-1185">Reference proteome</keyword>
<dbReference type="EMBL" id="VJMH01000637">
    <property type="protein sequence ID" value="KAF0715079.1"/>
    <property type="molecule type" value="Genomic_DNA"/>
</dbReference>
<evidence type="ECO:0000313" key="2">
    <source>
        <dbReference type="EMBL" id="VFT80739.1"/>
    </source>
</evidence>
<evidence type="ECO:0000313" key="1">
    <source>
        <dbReference type="EMBL" id="KAF0715079.1"/>
    </source>
</evidence>
<dbReference type="AlphaFoldDB" id="A0A485K9Z7"/>